<comment type="caution">
    <text evidence="1">The sequence shown here is derived from an EMBL/GenBank/DDBJ whole genome shotgun (WGS) entry which is preliminary data.</text>
</comment>
<sequence length="226" mass="24662">MVSPTKTAPFSVLGAASFIGQCQPFAISASSSVHRHVLTVASSAPSIVDFMTERHFESRRSFLAYSFAASFGTTTSFVGPNSVIAAEGRLGSILGQIKEGREQLECVPDLIKAEKWDGVRAILTKPPLVLLWTSKGQNKLLDDYAESIARELPNGDEIAALELREDILLHLRYLDMAVYNNVFNPIATEGKTGATKELVRSYYEDPINEWKASISAIDELIALASP</sequence>
<protein>
    <submittedName>
        <fullName evidence="1">Uncharacterized protein</fullName>
    </submittedName>
</protein>
<gene>
    <name evidence="1" type="ORF">ACHAXA_009179</name>
</gene>
<accession>A0ABD3RR63</accession>
<reference evidence="1 2" key="1">
    <citation type="submission" date="2024-10" db="EMBL/GenBank/DDBJ databases">
        <title>Updated reference genomes for cyclostephanoid diatoms.</title>
        <authorList>
            <person name="Roberts W.R."/>
            <person name="Alverson A.J."/>
        </authorList>
    </citation>
    <scope>NUCLEOTIDE SEQUENCE [LARGE SCALE GENOMIC DNA]</scope>
    <source>
        <strain evidence="1 2">AJA228-03</strain>
    </source>
</reference>
<dbReference type="AlphaFoldDB" id="A0ABD3RR63"/>
<evidence type="ECO:0000313" key="1">
    <source>
        <dbReference type="EMBL" id="KAL3815434.1"/>
    </source>
</evidence>
<dbReference type="EMBL" id="JALLPB020000199">
    <property type="protein sequence ID" value="KAL3815434.1"/>
    <property type="molecule type" value="Genomic_DNA"/>
</dbReference>
<dbReference type="Proteomes" id="UP001530377">
    <property type="component" value="Unassembled WGS sequence"/>
</dbReference>
<proteinExistence type="predicted"/>
<name>A0ABD3RR63_9STRA</name>
<evidence type="ECO:0000313" key="2">
    <source>
        <dbReference type="Proteomes" id="UP001530377"/>
    </source>
</evidence>
<keyword evidence="2" id="KW-1185">Reference proteome</keyword>
<organism evidence="1 2">
    <name type="scientific">Cyclostephanos tholiformis</name>
    <dbReference type="NCBI Taxonomy" id="382380"/>
    <lineage>
        <taxon>Eukaryota</taxon>
        <taxon>Sar</taxon>
        <taxon>Stramenopiles</taxon>
        <taxon>Ochrophyta</taxon>
        <taxon>Bacillariophyta</taxon>
        <taxon>Coscinodiscophyceae</taxon>
        <taxon>Thalassiosirophycidae</taxon>
        <taxon>Stephanodiscales</taxon>
        <taxon>Stephanodiscaceae</taxon>
        <taxon>Cyclostephanos</taxon>
    </lineage>
</organism>